<gene>
    <name evidence="1" type="ORF">H310_05703</name>
</gene>
<sequence>MTRCVTRSMRKTRSFSHPTALAATYFAATQKVPRVAATSPRQARTCRIIKEKSATAMPSTPVTSLHVPFWWATPPPTSTVAYVSMSPCDVNPSLTVDDNSSSDELLSTALWLEFDLVPATVRPNLATTLRSAQDNAFVKVAALKSTHGTGHFVFCRRWGHSNRTGSYESEGPYSVDRVIRALEAQEYSAFRSELAQSRDNAQPATRCCGIFVFRDGGALLVLV</sequence>
<proteinExistence type="predicted"/>
<reference evidence="1" key="1">
    <citation type="submission" date="2013-12" db="EMBL/GenBank/DDBJ databases">
        <title>The Genome Sequence of Aphanomyces invadans NJM9701.</title>
        <authorList>
            <consortium name="The Broad Institute Genomics Platform"/>
            <person name="Russ C."/>
            <person name="Tyler B."/>
            <person name="van West P."/>
            <person name="Dieguez-Uribeondo J."/>
            <person name="Young S.K."/>
            <person name="Zeng Q."/>
            <person name="Gargeya S."/>
            <person name="Fitzgerald M."/>
            <person name="Abouelleil A."/>
            <person name="Alvarado L."/>
            <person name="Chapman S.B."/>
            <person name="Gainer-Dewar J."/>
            <person name="Goldberg J."/>
            <person name="Griggs A."/>
            <person name="Gujja S."/>
            <person name="Hansen M."/>
            <person name="Howarth C."/>
            <person name="Imamovic A."/>
            <person name="Ireland A."/>
            <person name="Larimer J."/>
            <person name="McCowan C."/>
            <person name="Murphy C."/>
            <person name="Pearson M."/>
            <person name="Poon T.W."/>
            <person name="Priest M."/>
            <person name="Roberts A."/>
            <person name="Saif S."/>
            <person name="Shea T."/>
            <person name="Sykes S."/>
            <person name="Wortman J."/>
            <person name="Nusbaum C."/>
            <person name="Birren B."/>
        </authorList>
    </citation>
    <scope>NUCLEOTIDE SEQUENCE [LARGE SCALE GENOMIC DNA]</scope>
    <source>
        <strain evidence="1">NJM9701</strain>
    </source>
</reference>
<dbReference type="GeneID" id="20082753"/>
<accession>A0A024U7A1</accession>
<evidence type="ECO:0000313" key="1">
    <source>
        <dbReference type="EMBL" id="ETW02100.1"/>
    </source>
</evidence>
<dbReference type="EMBL" id="KI913961">
    <property type="protein sequence ID" value="ETW02100.1"/>
    <property type="molecule type" value="Genomic_DNA"/>
</dbReference>
<name>A0A024U7A1_9STRA</name>
<dbReference type="RefSeq" id="XP_008868705.1">
    <property type="nucleotide sequence ID" value="XM_008870483.1"/>
</dbReference>
<protein>
    <submittedName>
        <fullName evidence="1">Uncharacterized protein</fullName>
    </submittedName>
</protein>
<dbReference type="AlphaFoldDB" id="A0A024U7A1"/>
<dbReference type="VEuPathDB" id="FungiDB:H310_05703"/>
<organism evidence="1">
    <name type="scientific">Aphanomyces invadans</name>
    <dbReference type="NCBI Taxonomy" id="157072"/>
    <lineage>
        <taxon>Eukaryota</taxon>
        <taxon>Sar</taxon>
        <taxon>Stramenopiles</taxon>
        <taxon>Oomycota</taxon>
        <taxon>Saprolegniomycetes</taxon>
        <taxon>Saprolegniales</taxon>
        <taxon>Verrucalvaceae</taxon>
        <taxon>Aphanomyces</taxon>
    </lineage>
</organism>